<sequence length="124" mass="13978">MFPEHILAHINTHTLCGIRAGTEPRAFLNIWMVVVENRVFARSWGLSERSWYGAFLQQGVGAIQCGEKEVPVLGRIPADLEPLGEKINQAYLQKYTSEHNRPYAQGITQPDHMARTLELLPLPA</sequence>
<evidence type="ECO:0008006" key="3">
    <source>
        <dbReference type="Google" id="ProtNLM"/>
    </source>
</evidence>
<name>M7N0T2_9BACT</name>
<organism evidence="1 2">
    <name type="scientific">Cesiribacter andamanensis AMV16</name>
    <dbReference type="NCBI Taxonomy" id="1279009"/>
    <lineage>
        <taxon>Bacteria</taxon>
        <taxon>Pseudomonadati</taxon>
        <taxon>Bacteroidota</taxon>
        <taxon>Cytophagia</taxon>
        <taxon>Cytophagales</taxon>
        <taxon>Cesiribacteraceae</taxon>
        <taxon>Cesiribacter</taxon>
    </lineage>
</organism>
<accession>M7N0T2</accession>
<proteinExistence type="predicted"/>
<dbReference type="eggNOG" id="COG4334">
    <property type="taxonomic scope" value="Bacteria"/>
</dbReference>
<dbReference type="Pfam" id="PF10012">
    <property type="entry name" value="DUF2255"/>
    <property type="match status" value="1"/>
</dbReference>
<dbReference type="OrthoDB" id="980661at2"/>
<dbReference type="RefSeq" id="WP_009196006.1">
    <property type="nucleotide sequence ID" value="NZ_AODQ01000066.1"/>
</dbReference>
<evidence type="ECO:0000313" key="2">
    <source>
        <dbReference type="Proteomes" id="UP000011910"/>
    </source>
</evidence>
<protein>
    <recommendedName>
        <fullName evidence="3">DUF2255 domain-containing protein</fullName>
    </recommendedName>
</protein>
<evidence type="ECO:0000313" key="1">
    <source>
        <dbReference type="EMBL" id="EMR02268.1"/>
    </source>
</evidence>
<dbReference type="STRING" id="1279009.ADICEAN_02616"/>
<dbReference type="InterPro" id="IPR016888">
    <property type="entry name" value="UCP028498"/>
</dbReference>
<keyword evidence="2" id="KW-1185">Reference proteome</keyword>
<comment type="caution">
    <text evidence="1">The sequence shown here is derived from an EMBL/GenBank/DDBJ whole genome shotgun (WGS) entry which is preliminary data.</text>
</comment>
<dbReference type="AlphaFoldDB" id="M7N0T2"/>
<dbReference type="Proteomes" id="UP000011910">
    <property type="component" value="Unassembled WGS sequence"/>
</dbReference>
<reference evidence="1 2" key="1">
    <citation type="journal article" date="2013" name="Genome Announc.">
        <title>Draft Genome Sequence of Cesiribacter andamanensis Strain AMV16T, Isolated from a Soil Sample from a Mud Volcano in the Andaman Islands, India.</title>
        <authorList>
            <person name="Shivaji S."/>
            <person name="Ara S."/>
            <person name="Begum Z."/>
            <person name="Srinivas T.N."/>
            <person name="Singh A."/>
            <person name="Kumar Pinnaka A."/>
        </authorList>
    </citation>
    <scope>NUCLEOTIDE SEQUENCE [LARGE SCALE GENOMIC DNA]</scope>
    <source>
        <strain evidence="1 2">AMV16</strain>
    </source>
</reference>
<gene>
    <name evidence="1" type="ORF">ADICEAN_02616</name>
</gene>
<dbReference type="EMBL" id="AODQ01000066">
    <property type="protein sequence ID" value="EMR02268.1"/>
    <property type="molecule type" value="Genomic_DNA"/>
</dbReference>